<dbReference type="EMBL" id="HG994371">
    <property type="protein sequence ID" value="CAF2015151.1"/>
    <property type="molecule type" value="Genomic_DNA"/>
</dbReference>
<evidence type="ECO:0000256" key="1">
    <source>
        <dbReference type="SAM" id="MobiDB-lite"/>
    </source>
</evidence>
<organism evidence="2">
    <name type="scientific">Brassica napus</name>
    <name type="common">Rape</name>
    <dbReference type="NCBI Taxonomy" id="3708"/>
    <lineage>
        <taxon>Eukaryota</taxon>
        <taxon>Viridiplantae</taxon>
        <taxon>Streptophyta</taxon>
        <taxon>Embryophyta</taxon>
        <taxon>Tracheophyta</taxon>
        <taxon>Spermatophyta</taxon>
        <taxon>Magnoliopsida</taxon>
        <taxon>eudicotyledons</taxon>
        <taxon>Gunneridae</taxon>
        <taxon>Pentapetalae</taxon>
        <taxon>rosids</taxon>
        <taxon>malvids</taxon>
        <taxon>Brassicales</taxon>
        <taxon>Brassicaceae</taxon>
        <taxon>Brassiceae</taxon>
        <taxon>Brassica</taxon>
    </lineage>
</organism>
<name>A0A816MSR5_BRANA</name>
<accession>A0A816MSR5</accession>
<sequence>MKAICYILLEQSLNLPGTEGRDRTDEGSMDGLTVNDKSFNNLQTQSVNHQHNQFQSSTLILRERSNKK</sequence>
<proteinExistence type="predicted"/>
<evidence type="ECO:0000313" key="2">
    <source>
        <dbReference type="EMBL" id="CAF2015151.1"/>
    </source>
</evidence>
<feature type="region of interest" description="Disordered" evidence="1">
    <location>
        <begin position="46"/>
        <end position="68"/>
    </location>
</feature>
<dbReference type="Proteomes" id="UP001295469">
    <property type="component" value="Chromosome C07"/>
</dbReference>
<protein>
    <submittedName>
        <fullName evidence="2">(rape) hypothetical protein</fullName>
    </submittedName>
</protein>
<gene>
    <name evidence="2" type="ORF">DARMORV10_C07P42770.1</name>
</gene>
<feature type="compositionally biased region" description="Polar residues" evidence="1">
    <location>
        <begin position="46"/>
        <end position="59"/>
    </location>
</feature>
<dbReference type="AlphaFoldDB" id="A0A816MSR5"/>
<reference evidence="2" key="1">
    <citation type="submission" date="2021-01" db="EMBL/GenBank/DDBJ databases">
        <authorList>
            <consortium name="Genoscope - CEA"/>
            <person name="William W."/>
        </authorList>
    </citation>
    <scope>NUCLEOTIDE SEQUENCE</scope>
</reference>